<keyword evidence="2" id="KW-0677">Repeat</keyword>
<dbReference type="InterPro" id="IPR036322">
    <property type="entry name" value="WD40_repeat_dom_sf"/>
</dbReference>
<dbReference type="SMART" id="SM00320">
    <property type="entry name" value="WD40"/>
    <property type="match status" value="4"/>
</dbReference>
<dbReference type="InterPro" id="IPR001680">
    <property type="entry name" value="WD40_rpt"/>
</dbReference>
<organism evidence="4 5">
    <name type="scientific">Malassezia arunalokei</name>
    <dbReference type="NCBI Taxonomy" id="1514897"/>
    <lineage>
        <taxon>Eukaryota</taxon>
        <taxon>Fungi</taxon>
        <taxon>Dikarya</taxon>
        <taxon>Basidiomycota</taxon>
        <taxon>Ustilaginomycotina</taxon>
        <taxon>Malasseziomycetes</taxon>
        <taxon>Malasseziales</taxon>
        <taxon>Malasseziaceae</taxon>
        <taxon>Malassezia</taxon>
    </lineage>
</organism>
<proteinExistence type="predicted"/>
<evidence type="ECO:0008006" key="6">
    <source>
        <dbReference type="Google" id="ProtNLM"/>
    </source>
</evidence>
<gene>
    <name evidence="4" type="ORF">MARU1_003121</name>
</gene>
<dbReference type="InterPro" id="IPR019775">
    <property type="entry name" value="WD40_repeat_CS"/>
</dbReference>
<evidence type="ECO:0000313" key="5">
    <source>
        <dbReference type="Proteomes" id="UP001217582"/>
    </source>
</evidence>
<dbReference type="GO" id="GO:0010992">
    <property type="term" value="P:ubiquitin recycling"/>
    <property type="evidence" value="ECO:0007669"/>
    <property type="project" value="TreeGrafter"/>
</dbReference>
<keyword evidence="5" id="KW-1185">Reference proteome</keyword>
<feature type="repeat" description="WD" evidence="3">
    <location>
        <begin position="5"/>
        <end position="44"/>
    </location>
</feature>
<protein>
    <recommendedName>
        <fullName evidence="6">WD40 repeat-like protein</fullName>
    </recommendedName>
</protein>
<dbReference type="GO" id="GO:0005634">
    <property type="term" value="C:nucleus"/>
    <property type="evidence" value="ECO:0007669"/>
    <property type="project" value="TreeGrafter"/>
</dbReference>
<evidence type="ECO:0000256" key="2">
    <source>
        <dbReference type="ARBA" id="ARBA00022737"/>
    </source>
</evidence>
<dbReference type="InterPro" id="IPR020472">
    <property type="entry name" value="WD40_PAC1"/>
</dbReference>
<dbReference type="EMBL" id="CP119921">
    <property type="protein sequence ID" value="WFD17074.1"/>
    <property type="molecule type" value="Genomic_DNA"/>
</dbReference>
<dbReference type="Pfam" id="PF00400">
    <property type="entry name" value="WD40"/>
    <property type="match status" value="3"/>
</dbReference>
<dbReference type="PROSITE" id="PS50294">
    <property type="entry name" value="WD_REPEATS_REGION"/>
    <property type="match status" value="2"/>
</dbReference>
<dbReference type="GO" id="GO:0043130">
    <property type="term" value="F:ubiquitin binding"/>
    <property type="evidence" value="ECO:0007669"/>
    <property type="project" value="TreeGrafter"/>
</dbReference>
<dbReference type="AlphaFoldDB" id="A0AAJ5Z704"/>
<dbReference type="InterPro" id="IPR015943">
    <property type="entry name" value="WD40/YVTN_repeat-like_dom_sf"/>
</dbReference>
<feature type="repeat" description="WD" evidence="3">
    <location>
        <begin position="125"/>
        <end position="159"/>
    </location>
</feature>
<evidence type="ECO:0000256" key="1">
    <source>
        <dbReference type="ARBA" id="ARBA00022574"/>
    </source>
</evidence>
<dbReference type="PROSITE" id="PS50082">
    <property type="entry name" value="WD_REPEATS_2"/>
    <property type="match status" value="2"/>
</dbReference>
<dbReference type="Proteomes" id="UP001217582">
    <property type="component" value="Chromosome 6"/>
</dbReference>
<dbReference type="PANTHER" id="PTHR19849:SF1">
    <property type="entry name" value="F-BOX_WD REPEAT-CONTAINING PROTEIN 7"/>
    <property type="match status" value="1"/>
</dbReference>
<dbReference type="PRINTS" id="PR00320">
    <property type="entry name" value="GPROTEINBRPT"/>
</dbReference>
<accession>A0AAJ5Z704</accession>
<evidence type="ECO:0000256" key="3">
    <source>
        <dbReference type="PROSITE-ProRule" id="PRU00221"/>
    </source>
</evidence>
<evidence type="ECO:0000313" key="4">
    <source>
        <dbReference type="EMBL" id="WFD17074.1"/>
    </source>
</evidence>
<dbReference type="SUPFAM" id="SSF50978">
    <property type="entry name" value="WD40 repeat-like"/>
    <property type="match status" value="1"/>
</dbReference>
<dbReference type="GO" id="GO:0005737">
    <property type="term" value="C:cytoplasm"/>
    <property type="evidence" value="ECO:0007669"/>
    <property type="project" value="TreeGrafter"/>
</dbReference>
<sequence length="225" mass="25066">MTMALRGHNGGVLSACFDDTWIVTGSRDATVRVWRRMDGQLVHIFYSHGACVNACSLDRGRVASAASNGTAFVWDVATGAIIQNWEGVQRGIASIQLHNSIGFTGSSDSYIRLWRVSDNTCLLKFFAHEQLVRSLCYDQRRELLVSGGWDGMARVWDMSPTLAHIHDTQPTTPVPTPRLLFELRVPHTRVFDVGLDVSHIIIACENHSLWMINFGSPELDAHVYA</sequence>
<name>A0AAJ5Z704_9BASI</name>
<dbReference type="PANTHER" id="PTHR19849">
    <property type="entry name" value="PHOSPHOLIPASE A-2-ACTIVATING PROTEIN"/>
    <property type="match status" value="1"/>
</dbReference>
<keyword evidence="1 3" id="KW-0853">WD repeat</keyword>
<dbReference type="GO" id="GO:0043161">
    <property type="term" value="P:proteasome-mediated ubiquitin-dependent protein catabolic process"/>
    <property type="evidence" value="ECO:0007669"/>
    <property type="project" value="TreeGrafter"/>
</dbReference>
<dbReference type="Gene3D" id="2.130.10.10">
    <property type="entry name" value="YVTN repeat-like/Quinoprotein amine dehydrogenase"/>
    <property type="match status" value="1"/>
</dbReference>
<reference evidence="4 5" key="1">
    <citation type="submission" date="2023-03" db="EMBL/GenBank/DDBJ databases">
        <title>Mating type loci evolution in Malassezia.</title>
        <authorList>
            <person name="Coelho M.A."/>
        </authorList>
    </citation>
    <scope>NUCLEOTIDE SEQUENCE [LARGE SCALE GENOMIC DNA]</scope>
    <source>
        <strain evidence="4 5">CBS 13387</strain>
    </source>
</reference>
<dbReference type="PROSITE" id="PS00678">
    <property type="entry name" value="WD_REPEATS_1"/>
    <property type="match status" value="1"/>
</dbReference>